<evidence type="ECO:0000313" key="2">
    <source>
        <dbReference type="WBParaSite" id="Gr19_v10_g9340.t2"/>
    </source>
</evidence>
<name>A0A914ICH5_GLORO</name>
<reference evidence="2" key="1">
    <citation type="submission" date="2022-11" db="UniProtKB">
        <authorList>
            <consortium name="WormBaseParasite"/>
        </authorList>
    </citation>
    <scope>IDENTIFICATION</scope>
</reference>
<organism evidence="1 2">
    <name type="scientific">Globodera rostochiensis</name>
    <name type="common">Golden nematode worm</name>
    <name type="synonym">Heterodera rostochiensis</name>
    <dbReference type="NCBI Taxonomy" id="31243"/>
    <lineage>
        <taxon>Eukaryota</taxon>
        <taxon>Metazoa</taxon>
        <taxon>Ecdysozoa</taxon>
        <taxon>Nematoda</taxon>
        <taxon>Chromadorea</taxon>
        <taxon>Rhabditida</taxon>
        <taxon>Tylenchina</taxon>
        <taxon>Tylenchomorpha</taxon>
        <taxon>Tylenchoidea</taxon>
        <taxon>Heteroderidae</taxon>
        <taxon>Heteroderinae</taxon>
        <taxon>Globodera</taxon>
    </lineage>
</organism>
<dbReference type="Proteomes" id="UP000887572">
    <property type="component" value="Unplaced"/>
</dbReference>
<dbReference type="AlphaFoldDB" id="A0A914ICH5"/>
<protein>
    <submittedName>
        <fullName evidence="2">F-box domain-containing protein</fullName>
    </submittedName>
</protein>
<proteinExistence type="predicted"/>
<accession>A0A914ICH5</accession>
<evidence type="ECO:0000313" key="1">
    <source>
        <dbReference type="Proteomes" id="UP000887572"/>
    </source>
</evidence>
<dbReference type="WBParaSite" id="Gr19_v10_g9340.t2">
    <property type="protein sequence ID" value="Gr19_v10_g9340.t2"/>
    <property type="gene ID" value="Gr19_v10_g9340"/>
</dbReference>
<sequence>MSDNKSGEEQQEQMERIFICDDIWLEVFAFLSPFDVGLKMALISDRLDVLVDVHFESREWSLEIVKYRSRERLPIPHGPPPGNVIGFESISIGYVDQSVIEFLQRIRRLFDSTETNVDIRNSNDQSRCWEIIWQKIWPLVNDNICGFSFNSSQLDRLRQFSPAILRNCAKLRSIDFQGPFPWFPARDNAGASSVKAVTKWLLTPRGDGLPNMLRCGRYSAGMEGFKRSFVKASEPVNFIIKFWIEDDDDWGSFEEKNNLTGEQLTLRCFPSLDFYDEDEDEFYGDTNDKWLLVRCPIGREEDKWTKWEKETIELDWDDDQWNCISIDFNDRDIGDGMIEAKAGPSKPTDLGFRCQRLTAPSEKLRIFENFTSTKASSNFSNAFAVVTALLAQMLQFIPSSTKAAAGEIIWREIWPLVSDNICCFPLNFELDSPTLLLTKPWPNGFICADVWYGVFAFLSPFVVGLKMALVSDRLDVLVDVHFKSREWSLGRMDIYRVSGENDAKIVFKHSDNKQNPICRPLPKNVIGFKAISIHYVDQTGIEFLQRIRPLLDSSGTNVQIYTYDYQSRSWEIIRQKIWPLVNDNISGLFLDSSDLDCLRQFSPTVLRNCAKLRSIHSFELFPEFPAQDNAGASSCQALAKWLNTPLGDGLPKILHCVDYCARIEGVKGSFVNASEPANFIIKFLENNDFVPFELTNNFTRERLMLRRLNEDTWKSTGFWLDIGGGMDEATASPREPVKRMDGGTCG</sequence>
<keyword evidence="1" id="KW-1185">Reference proteome</keyword>